<gene>
    <name evidence="2" type="ORF">ACFO8L_13800</name>
</gene>
<evidence type="ECO:0000313" key="2">
    <source>
        <dbReference type="EMBL" id="MFC4587162.1"/>
    </source>
</evidence>
<keyword evidence="3" id="KW-1185">Reference proteome</keyword>
<organism evidence="2 3">
    <name type="scientific">Sphaerisporangium corydalis</name>
    <dbReference type="NCBI Taxonomy" id="1441875"/>
    <lineage>
        <taxon>Bacteria</taxon>
        <taxon>Bacillati</taxon>
        <taxon>Actinomycetota</taxon>
        <taxon>Actinomycetes</taxon>
        <taxon>Streptosporangiales</taxon>
        <taxon>Streptosporangiaceae</taxon>
        <taxon>Sphaerisporangium</taxon>
    </lineage>
</organism>
<protein>
    <submittedName>
        <fullName evidence="2">Uncharacterized protein</fullName>
    </submittedName>
</protein>
<dbReference type="Proteomes" id="UP001595891">
    <property type="component" value="Unassembled WGS sequence"/>
</dbReference>
<feature type="compositionally biased region" description="Basic and acidic residues" evidence="1">
    <location>
        <begin position="92"/>
        <end position="108"/>
    </location>
</feature>
<dbReference type="RefSeq" id="WP_262845003.1">
    <property type="nucleotide sequence ID" value="NZ_JANZYP010000035.1"/>
</dbReference>
<sequence>MIFPGHGNGEIPEEQRHANLETVRRVRRVVADLVEAERRRGRAERLMTSWGLDRDELDEAAGALGIPALRDDEWESIGGRAYEGAAYEGGGHEARPYEGGGHEAHPYEGHVPAGHAREGHADDGRAYEALGCEGRAEASGRPACGGR</sequence>
<accession>A0ABV9EC72</accession>
<comment type="caution">
    <text evidence="2">The sequence shown here is derived from an EMBL/GenBank/DDBJ whole genome shotgun (WGS) entry which is preliminary data.</text>
</comment>
<evidence type="ECO:0000256" key="1">
    <source>
        <dbReference type="SAM" id="MobiDB-lite"/>
    </source>
</evidence>
<evidence type="ECO:0000313" key="3">
    <source>
        <dbReference type="Proteomes" id="UP001595891"/>
    </source>
</evidence>
<feature type="region of interest" description="Disordered" evidence="1">
    <location>
        <begin position="92"/>
        <end position="122"/>
    </location>
</feature>
<dbReference type="EMBL" id="JBHSFN010000007">
    <property type="protein sequence ID" value="MFC4587162.1"/>
    <property type="molecule type" value="Genomic_DNA"/>
</dbReference>
<reference evidence="3" key="1">
    <citation type="journal article" date="2019" name="Int. J. Syst. Evol. Microbiol.">
        <title>The Global Catalogue of Microorganisms (GCM) 10K type strain sequencing project: providing services to taxonomists for standard genome sequencing and annotation.</title>
        <authorList>
            <consortium name="The Broad Institute Genomics Platform"/>
            <consortium name="The Broad Institute Genome Sequencing Center for Infectious Disease"/>
            <person name="Wu L."/>
            <person name="Ma J."/>
        </authorList>
    </citation>
    <scope>NUCLEOTIDE SEQUENCE [LARGE SCALE GENOMIC DNA]</scope>
    <source>
        <strain evidence="3">CCUG 49560</strain>
    </source>
</reference>
<proteinExistence type="predicted"/>
<name>A0ABV9EC72_9ACTN</name>